<dbReference type="Proteomes" id="UP000054937">
    <property type="component" value="Unassembled WGS sequence"/>
</dbReference>
<reference evidence="1 2" key="1">
    <citation type="journal article" date="2015" name="Sci. Rep.">
        <title>Genome of the facultative scuticociliatosis pathogen Pseudocohnilembus persalinus provides insight into its virulence through horizontal gene transfer.</title>
        <authorList>
            <person name="Xiong J."/>
            <person name="Wang G."/>
            <person name="Cheng J."/>
            <person name="Tian M."/>
            <person name="Pan X."/>
            <person name="Warren A."/>
            <person name="Jiang C."/>
            <person name="Yuan D."/>
            <person name="Miao W."/>
        </authorList>
    </citation>
    <scope>NUCLEOTIDE SEQUENCE [LARGE SCALE GENOMIC DNA]</scope>
    <source>
        <strain evidence="1">36N120E</strain>
    </source>
</reference>
<sequence length="426" mass="50204">MLKNLKNIVKFQRLNNQVNFQITDKVREELSIFQEFKQAETYRQDKKYKLAIEYYNRVLEIMGTVKQQCTPAYQQLVEEIAEISSNSNDIQLQIQSNNLYLNTCLNQEVMDEKNFFFAKKQIHLQLHNDLNEAICWLKHVQMKGELFQLNQNEKNRLQIEFLSAVVNLFQKGSIQIAVQQLTDLAKKVQDSDMLWKIQNNIAVGNWIKNYPEFNILKLEKHSYTSEDCLPKEEFDLILGNFKEALKILNKDLLEKNGDEEILSNFEKYLKPDCEKNEEIQKMYLFKKSGIFDPQSKYVLMNMVDFCIDAGKDYVKEQNFWLTQTLNFFESNNADQIQWPLSSLAFQAFLQSEILKSEGLYGTVNSSLDKESEVFKAVNKFYYGQMISCIDKREKEGEQQMKEGLEQLSNLPPQKNLLRYVQLIDQY</sequence>
<accession>A0A0V0R9R9</accession>
<proteinExistence type="predicted"/>
<evidence type="ECO:0000313" key="1">
    <source>
        <dbReference type="EMBL" id="KRX11236.1"/>
    </source>
</evidence>
<name>A0A0V0R9R9_PSEPJ</name>
<dbReference type="OMA" id="IARIDFY"/>
<dbReference type="InParanoid" id="A0A0V0R9R9"/>
<organism evidence="1 2">
    <name type="scientific">Pseudocohnilembus persalinus</name>
    <name type="common">Ciliate</name>
    <dbReference type="NCBI Taxonomy" id="266149"/>
    <lineage>
        <taxon>Eukaryota</taxon>
        <taxon>Sar</taxon>
        <taxon>Alveolata</taxon>
        <taxon>Ciliophora</taxon>
        <taxon>Intramacronucleata</taxon>
        <taxon>Oligohymenophorea</taxon>
        <taxon>Scuticociliatia</taxon>
        <taxon>Philasterida</taxon>
        <taxon>Pseudocohnilembidae</taxon>
        <taxon>Pseudocohnilembus</taxon>
    </lineage>
</organism>
<protein>
    <submittedName>
        <fullName evidence="1">Uncharacterized protein</fullName>
    </submittedName>
</protein>
<evidence type="ECO:0000313" key="2">
    <source>
        <dbReference type="Proteomes" id="UP000054937"/>
    </source>
</evidence>
<keyword evidence="2" id="KW-1185">Reference proteome</keyword>
<gene>
    <name evidence="1" type="ORF">PPERSA_07761</name>
</gene>
<dbReference type="EMBL" id="LDAU01000003">
    <property type="protein sequence ID" value="KRX11236.1"/>
    <property type="molecule type" value="Genomic_DNA"/>
</dbReference>
<comment type="caution">
    <text evidence="1">The sequence shown here is derived from an EMBL/GenBank/DDBJ whole genome shotgun (WGS) entry which is preliminary data.</text>
</comment>
<dbReference type="AlphaFoldDB" id="A0A0V0R9R9"/>